<evidence type="ECO:0000313" key="4">
    <source>
        <dbReference type="EMBL" id="KAK7551600.1"/>
    </source>
</evidence>
<feature type="signal peptide" evidence="1">
    <location>
        <begin position="1"/>
        <end position="28"/>
    </location>
</feature>
<gene>
    <name evidence="4" type="ORF">IWX46DRAFT_520941</name>
</gene>
<dbReference type="InterPro" id="IPR035396">
    <property type="entry name" value="Bac_rhamnosid6H"/>
</dbReference>
<dbReference type="PANTHER" id="PTHR34987:SF5">
    <property type="entry name" value="ALPHA-RHAMNOSIDASE"/>
    <property type="match status" value="1"/>
</dbReference>
<protein>
    <submittedName>
        <fullName evidence="4">Alpha-L-rhamnosidase B</fullName>
    </submittedName>
</protein>
<evidence type="ECO:0000259" key="3">
    <source>
        <dbReference type="Pfam" id="PF17390"/>
    </source>
</evidence>
<sequence length="691" mass="75102">MLGWRIARSLLSVTFFLFPFNLFKITTASGKCWRDTVCTGPASAAFPGEWDAYIYAPFSRTVSPKSILSLESGNVISGYHGPVLLGAKTSALVFDFGIEVGGIVSLEFTGSGDSKGALGLAFTEAKNYIGKVSDSSNGNFTLGDGALYANFSAPGDHSYVMPDAKLRGGFRYLTLFLNDEDIAAGVSVDVRSIELEIGFQPTWSNLRAYSGYFKSSDELLNRIWYAGAYTLQTNSAPVNTGRQFPLITSGWSNDGILGNGSTIIMDGAKRDRTVWPGDMGIAVPAVAVSTGEMESVKWALQVMYDHQNASGALPVSGPPLLQLESDTYHMWTMIGTYNYVLFTNDMGFLDSNWERYLLAMDYVYGKVQETGLLNVSGTRDWARLGQGWNNSEANVILYHTLVTGASLADWKSNPSLSATWTARAAALRSAINKYLFDESKGLYRNNATLTSVYPQDANSLAILFGVAAPETISSISSGLTGNWRELGAETPELPGNISPFISSFEIQAHFLAGEAERALELIRRSWGWYINNKNGTESTVIEGYLTNGSFGYRSYRGYSYDSSYPSHAHGWSAGPTSVLTNYLLGLSITSPVGKTWKLAPSFGDVESAEGGFSTALGKFRASWSRKGSEVSLEWEVPAGTQGTVVLPHEVGKGARFYQDGQNVEFEFLQSQESVEFAVSATTSIYTLDCKL</sequence>
<dbReference type="SUPFAM" id="SSF48208">
    <property type="entry name" value="Six-hairpin glycosidases"/>
    <property type="match status" value="1"/>
</dbReference>
<dbReference type="InterPro" id="IPR012341">
    <property type="entry name" value="6hp_glycosidase-like_sf"/>
</dbReference>
<feature type="chain" id="PRO_5047324834" evidence="1">
    <location>
        <begin position="29"/>
        <end position="691"/>
    </location>
</feature>
<evidence type="ECO:0000259" key="2">
    <source>
        <dbReference type="Pfam" id="PF17389"/>
    </source>
</evidence>
<name>A0ABR1MK72_9PEZI</name>
<evidence type="ECO:0000313" key="5">
    <source>
        <dbReference type="Proteomes" id="UP001365128"/>
    </source>
</evidence>
<comment type="caution">
    <text evidence="4">The sequence shown here is derived from an EMBL/GenBank/DDBJ whole genome shotgun (WGS) entry which is preliminary data.</text>
</comment>
<accession>A0ABR1MK72</accession>
<dbReference type="PANTHER" id="PTHR34987">
    <property type="entry name" value="C, PUTATIVE (AFU_ORTHOLOGUE AFUA_3G02880)-RELATED"/>
    <property type="match status" value="1"/>
</dbReference>
<feature type="domain" description="Alpha-L-rhamnosidase C-terminal" evidence="3">
    <location>
        <begin position="591"/>
        <end position="652"/>
    </location>
</feature>
<dbReference type="Proteomes" id="UP001365128">
    <property type="component" value="Unassembled WGS sequence"/>
</dbReference>
<dbReference type="EMBL" id="JBBPDW010000006">
    <property type="protein sequence ID" value="KAK7551600.1"/>
    <property type="molecule type" value="Genomic_DNA"/>
</dbReference>
<organism evidence="4 5">
    <name type="scientific">Phyllosticta citricarpa</name>
    <dbReference type="NCBI Taxonomy" id="55181"/>
    <lineage>
        <taxon>Eukaryota</taxon>
        <taxon>Fungi</taxon>
        <taxon>Dikarya</taxon>
        <taxon>Ascomycota</taxon>
        <taxon>Pezizomycotina</taxon>
        <taxon>Dothideomycetes</taxon>
        <taxon>Dothideomycetes incertae sedis</taxon>
        <taxon>Botryosphaeriales</taxon>
        <taxon>Phyllostictaceae</taxon>
        <taxon>Phyllosticta</taxon>
    </lineage>
</organism>
<dbReference type="Pfam" id="PF17389">
    <property type="entry name" value="Bac_rhamnosid6H"/>
    <property type="match status" value="1"/>
</dbReference>
<proteinExistence type="predicted"/>
<dbReference type="Gene3D" id="2.60.420.10">
    <property type="entry name" value="Maltose phosphorylase, domain 3"/>
    <property type="match status" value="1"/>
</dbReference>
<feature type="domain" description="Alpha-L-rhamnosidase six-hairpin glycosidase" evidence="2">
    <location>
        <begin position="255"/>
        <end position="470"/>
    </location>
</feature>
<keyword evidence="1" id="KW-0732">Signal</keyword>
<dbReference type="Pfam" id="PF17390">
    <property type="entry name" value="Bac_rhamnosid_C"/>
    <property type="match status" value="1"/>
</dbReference>
<reference evidence="4 5" key="1">
    <citation type="submission" date="2024-04" db="EMBL/GenBank/DDBJ databases">
        <title>Phyllosticta paracitricarpa is synonymous to the EU quarantine fungus P. citricarpa based on phylogenomic analyses.</title>
        <authorList>
            <consortium name="Lawrence Berkeley National Laboratory"/>
            <person name="Van Ingen-Buijs V.A."/>
            <person name="Van Westerhoven A.C."/>
            <person name="Haridas S."/>
            <person name="Skiadas P."/>
            <person name="Martin F."/>
            <person name="Groenewald J.Z."/>
            <person name="Crous P.W."/>
            <person name="Seidl M.F."/>
        </authorList>
    </citation>
    <scope>NUCLEOTIDE SEQUENCE [LARGE SCALE GENOMIC DNA]</scope>
    <source>
        <strain evidence="4 5">CBS 122670</strain>
    </source>
</reference>
<dbReference type="InterPro" id="IPR008928">
    <property type="entry name" value="6-hairpin_glycosidase_sf"/>
</dbReference>
<dbReference type="Gene3D" id="1.50.10.10">
    <property type="match status" value="1"/>
</dbReference>
<keyword evidence="5" id="KW-1185">Reference proteome</keyword>
<dbReference type="InterPro" id="IPR035398">
    <property type="entry name" value="Bac_rhamnosid_C"/>
</dbReference>
<evidence type="ECO:0000256" key="1">
    <source>
        <dbReference type="SAM" id="SignalP"/>
    </source>
</evidence>